<feature type="non-terminal residue" evidence="1">
    <location>
        <position position="1"/>
    </location>
</feature>
<organism evidence="1 2">
    <name type="scientific">Caligus rogercresseyi</name>
    <name type="common">Sea louse</name>
    <dbReference type="NCBI Taxonomy" id="217165"/>
    <lineage>
        <taxon>Eukaryota</taxon>
        <taxon>Metazoa</taxon>
        <taxon>Ecdysozoa</taxon>
        <taxon>Arthropoda</taxon>
        <taxon>Crustacea</taxon>
        <taxon>Multicrustacea</taxon>
        <taxon>Hexanauplia</taxon>
        <taxon>Copepoda</taxon>
        <taxon>Siphonostomatoida</taxon>
        <taxon>Caligidae</taxon>
        <taxon>Caligus</taxon>
    </lineage>
</organism>
<gene>
    <name evidence="1" type="ORF">FKW44_003207</name>
</gene>
<reference evidence="2" key="1">
    <citation type="submission" date="2021-01" db="EMBL/GenBank/DDBJ databases">
        <title>Caligus Genome Assembly.</title>
        <authorList>
            <person name="Gallardo-Escarate C."/>
        </authorList>
    </citation>
    <scope>NUCLEOTIDE SEQUENCE [LARGE SCALE GENOMIC DNA]</scope>
</reference>
<dbReference type="Proteomes" id="UP000595437">
    <property type="component" value="Chromosome 2"/>
</dbReference>
<evidence type="ECO:0000313" key="2">
    <source>
        <dbReference type="Proteomes" id="UP000595437"/>
    </source>
</evidence>
<keyword evidence="2" id="KW-1185">Reference proteome</keyword>
<protein>
    <submittedName>
        <fullName evidence="1">Uncharacterized protein</fullName>
    </submittedName>
</protein>
<proteinExistence type="predicted"/>
<sequence>AGCSEKYLKEVVFRTKLKVPDHVPGSIESYVSQHYTNSNHQVLTAVILENYSKYSLSHPRISNHSRSTGATCAALRP</sequence>
<evidence type="ECO:0000313" key="1">
    <source>
        <dbReference type="EMBL" id="QQP58021.1"/>
    </source>
</evidence>
<dbReference type="OrthoDB" id="10631814at2759"/>
<dbReference type="EMBL" id="CP045891">
    <property type="protein sequence ID" value="QQP58021.1"/>
    <property type="molecule type" value="Genomic_DNA"/>
</dbReference>
<dbReference type="AlphaFoldDB" id="A0A7T8KLA3"/>
<accession>A0A7T8KLA3</accession>
<feature type="non-terminal residue" evidence="1">
    <location>
        <position position="77"/>
    </location>
</feature>
<name>A0A7T8KLA3_CALRO</name>